<dbReference type="InterPro" id="IPR027417">
    <property type="entry name" value="P-loop_NTPase"/>
</dbReference>
<dbReference type="SMART" id="SM00015">
    <property type="entry name" value="IQ"/>
    <property type="match status" value="7"/>
</dbReference>
<dbReference type="InterPro" id="IPR001609">
    <property type="entry name" value="Myosin_head_motor_dom-like"/>
</dbReference>
<dbReference type="SUPFAM" id="SSF52540">
    <property type="entry name" value="P-loop containing nucleoside triphosphate hydrolases"/>
    <property type="match status" value="2"/>
</dbReference>
<reference evidence="9" key="2">
    <citation type="submission" date="2013-10" db="EMBL/GenBank/DDBJ databases">
        <authorList>
            <person name="Aslett M."/>
        </authorList>
    </citation>
    <scope>NUCLEOTIDE SEQUENCE [LARGE SCALE GENOMIC DNA]</scope>
    <source>
        <strain evidence="9">Houghton</strain>
    </source>
</reference>
<organism evidence="9 10">
    <name type="scientific">Eimeria tenella</name>
    <name type="common">Coccidian parasite</name>
    <dbReference type="NCBI Taxonomy" id="5802"/>
    <lineage>
        <taxon>Eukaryota</taxon>
        <taxon>Sar</taxon>
        <taxon>Alveolata</taxon>
        <taxon>Apicomplexa</taxon>
        <taxon>Conoidasida</taxon>
        <taxon>Coccidia</taxon>
        <taxon>Eucoccidiorida</taxon>
        <taxon>Eimeriorina</taxon>
        <taxon>Eimeriidae</taxon>
        <taxon>Eimeria</taxon>
    </lineage>
</organism>
<evidence type="ECO:0000256" key="5">
    <source>
        <dbReference type="ARBA" id="ARBA00023203"/>
    </source>
</evidence>
<dbReference type="Gene3D" id="1.20.5.4820">
    <property type="match status" value="1"/>
</dbReference>
<evidence type="ECO:0000313" key="9">
    <source>
        <dbReference type="EMBL" id="CDJ38302.1"/>
    </source>
</evidence>
<evidence type="ECO:0000259" key="8">
    <source>
        <dbReference type="PROSITE" id="PS51456"/>
    </source>
</evidence>
<dbReference type="Proteomes" id="UP000030747">
    <property type="component" value="Unassembled WGS sequence"/>
</dbReference>
<proteinExistence type="inferred from homology"/>
<dbReference type="GeneID" id="25252732"/>
<dbReference type="Gene3D" id="3.40.850.10">
    <property type="entry name" value="Kinesin motor domain"/>
    <property type="match status" value="1"/>
</dbReference>
<dbReference type="InterPro" id="IPR036961">
    <property type="entry name" value="Kinesin_motor_dom_sf"/>
</dbReference>
<keyword evidence="1 6" id="KW-0547">Nucleotide-binding</keyword>
<evidence type="ECO:0000256" key="7">
    <source>
        <dbReference type="SAM" id="MobiDB-lite"/>
    </source>
</evidence>
<dbReference type="PANTHER" id="PTHR13140:SF270">
    <property type="entry name" value="MYOSIN-12"/>
    <property type="match status" value="1"/>
</dbReference>
<comment type="caution">
    <text evidence="6">Lacks conserved residue(s) required for the propagation of feature annotation.</text>
</comment>
<dbReference type="Pfam" id="PF00063">
    <property type="entry name" value="Myosin_head"/>
    <property type="match status" value="2"/>
</dbReference>
<dbReference type="Gene3D" id="1.20.120.720">
    <property type="entry name" value="Myosin VI head, motor domain, U50 subdomain"/>
    <property type="match status" value="1"/>
</dbReference>
<accession>U6KPS5</accession>
<dbReference type="CDD" id="cd23767">
    <property type="entry name" value="IQCD"/>
    <property type="match status" value="3"/>
</dbReference>
<dbReference type="GO" id="GO:0005737">
    <property type="term" value="C:cytoplasm"/>
    <property type="evidence" value="ECO:0007669"/>
    <property type="project" value="TreeGrafter"/>
</dbReference>
<dbReference type="EMBL" id="HG673833">
    <property type="protein sequence ID" value="CDJ38302.1"/>
    <property type="molecule type" value="Genomic_DNA"/>
</dbReference>
<dbReference type="VEuPathDB" id="ToxoDB:ETH2_0946200"/>
<evidence type="ECO:0000256" key="1">
    <source>
        <dbReference type="ARBA" id="ARBA00022741"/>
    </source>
</evidence>
<reference evidence="9" key="1">
    <citation type="submission" date="2013-10" db="EMBL/GenBank/DDBJ databases">
        <title>Genomic analysis of the causative agents of coccidiosis in chickens.</title>
        <authorList>
            <person name="Reid A.J."/>
            <person name="Blake D."/>
            <person name="Billington K."/>
            <person name="Browne H."/>
            <person name="Dunn M."/>
            <person name="Hung S."/>
            <person name="Kawahara F."/>
            <person name="Miranda-Saavedra D."/>
            <person name="Mourier T."/>
            <person name="Nagra H."/>
            <person name="Otto T.D."/>
            <person name="Rawlings N."/>
            <person name="Sanchez A."/>
            <person name="Sanders M."/>
            <person name="Subramaniam C."/>
            <person name="Tay Y."/>
            <person name="Dear P."/>
            <person name="Doerig C."/>
            <person name="Gruber A."/>
            <person name="Parkinson J."/>
            <person name="Shirley M."/>
            <person name="Wan K.L."/>
            <person name="Berriman M."/>
            <person name="Tomley F."/>
            <person name="Pain A."/>
        </authorList>
    </citation>
    <scope>NUCLEOTIDE SEQUENCE [LARGE SCALE GENOMIC DNA]</scope>
    <source>
        <strain evidence="9">Houghton</strain>
    </source>
</reference>
<evidence type="ECO:0000256" key="2">
    <source>
        <dbReference type="ARBA" id="ARBA00022840"/>
    </source>
</evidence>
<keyword evidence="4 6" id="KW-0505">Motor protein</keyword>
<evidence type="ECO:0000256" key="4">
    <source>
        <dbReference type="ARBA" id="ARBA00023175"/>
    </source>
</evidence>
<sequence length="1088" mass="122943">MEAKAGGKKGGAPGGPPGAPGAPKAKAKLERKYSVVELGDYLVGSNVWVREKEREELYALAKVVSISGTSLNVEVEGVSKTVQQEECLNANVGVSPESCNDLSKLPHANEAAALHIIRERYLRDIIYTYAGRLLIALNPFKAIAGLYEPAAITRYQNADTSRGFPPELPPHTYAVAQCAMDLMRVCKENQSCVVSGESGAGKTETARQLMQYFASDKEGSRGSRVQDIILGANPVLEAVGNAKTLRNNNSSRFGRFVKLEVAPTGGIHGGLINNYMLELSRIEFQGQGERNYHIFYQMIKGLTGEEKASCEIKQATEYEFLNKSGCYEVETVNDLQEFADVRKQLDLIFSKEEQLAYFKALSAVLLCGNIKFNNVQAMGTDKAAKLQNEGDFDKIASLFGAKKNTLVEALTINTVEVRGNIIKSPLSAEQALVMCRSMAKEVYSVLFDFIVESFNSKISFDHENKVWIGILDIYGFEFFEKNSYEQFLINYANERLQQFFIQQVFQAEKAEYEAEGIDHSMIVYSDNASVLEVFDKPKAGIFAFLEEQCLLQTGTSESFTAACHKNIKNPNYETPKGDARLTFRVLHTAAPVLYTTTEFVPKNKMRLPNELIAAFKEASNLAIKKAFAGVEVPDSKNMKGKFVGSKFQQCIKPNQVKKPRVFETENTLGQLISLSVLEAVAIIHKGFAYRASFADFVADNNILLKVLGAKLEGGDDKTASLTMLERLGVPKEEYQLGSTKIFLRKKGWLVIDQYFRSAMANLKPLIVNLQSIYRAAKARTLYLQFATRVVRLQSLMRRYQIRKDQFKKIELLRTFVGAVATMKLCLFQQRRTLAAIQIQKMYRGYRARKQTAAIIRKAKMGKLMRETRKITLAGVSGLRWRRVAHHRKEQKAAAVIQGLYKIIKAKRILNDLKREKKENEAAIKIQTLWRGYVARLRLALMKYLTPYAIVIQRHWRGYRVRRSPFYAKHATLFGNVRKGIREDQSRLLLQNAARTFLVLHRLQHVTQAAYTMQKFLLPKVLRLQMAATHAAVVLIQSWWRGNRVRRILQEEKLKCILSKEKVLADKKTYRECAVAMELMEVRTAFLEN</sequence>
<name>U6KPS5_EIMTE</name>
<dbReference type="PROSITE" id="PS50096">
    <property type="entry name" value="IQ"/>
    <property type="match status" value="3"/>
</dbReference>
<feature type="domain" description="Myosin motor" evidence="8">
    <location>
        <begin position="97"/>
        <end position="756"/>
    </location>
</feature>
<dbReference type="VEuPathDB" id="ToxoDB:ETH_00017965"/>
<dbReference type="Gene3D" id="1.20.5.190">
    <property type="match status" value="1"/>
</dbReference>
<dbReference type="GO" id="GO:0016020">
    <property type="term" value="C:membrane"/>
    <property type="evidence" value="ECO:0007669"/>
    <property type="project" value="TreeGrafter"/>
</dbReference>
<dbReference type="GO" id="GO:0016459">
    <property type="term" value="C:myosin complex"/>
    <property type="evidence" value="ECO:0007669"/>
    <property type="project" value="UniProtKB-KW"/>
</dbReference>
<dbReference type="InterPro" id="IPR000048">
    <property type="entry name" value="IQ_motif_EF-hand-BS"/>
</dbReference>
<feature type="binding site" evidence="6">
    <location>
        <begin position="196"/>
        <end position="203"/>
    </location>
    <ligand>
        <name>ATP</name>
        <dbReference type="ChEBI" id="CHEBI:30616"/>
    </ligand>
</feature>
<keyword evidence="3 6" id="KW-0518">Myosin</keyword>
<evidence type="ECO:0000256" key="3">
    <source>
        <dbReference type="ARBA" id="ARBA00023123"/>
    </source>
</evidence>
<dbReference type="PRINTS" id="PR00193">
    <property type="entry name" value="MYOSINHEAVY"/>
</dbReference>
<dbReference type="GO" id="GO:0000146">
    <property type="term" value="F:microfilament motor activity"/>
    <property type="evidence" value="ECO:0007669"/>
    <property type="project" value="TreeGrafter"/>
</dbReference>
<dbReference type="GO" id="GO:0005524">
    <property type="term" value="F:ATP binding"/>
    <property type="evidence" value="ECO:0007669"/>
    <property type="project" value="UniProtKB-UniRule"/>
</dbReference>
<gene>
    <name evidence="9" type="ORF">ETH_00017965</name>
</gene>
<dbReference type="OMA" id="NARKMYS"/>
<comment type="similarity">
    <text evidence="6">Belongs to the TRAFAC class myosin-kinesin ATPase superfamily. Myosin family.</text>
</comment>
<dbReference type="RefSeq" id="XP_013229140.1">
    <property type="nucleotide sequence ID" value="XM_013373686.1"/>
</dbReference>
<dbReference type="GO" id="GO:0051015">
    <property type="term" value="F:actin filament binding"/>
    <property type="evidence" value="ECO:0007669"/>
    <property type="project" value="TreeGrafter"/>
</dbReference>
<dbReference type="OrthoDB" id="360151at2759"/>
<dbReference type="PROSITE" id="PS51456">
    <property type="entry name" value="MYOSIN_MOTOR"/>
    <property type="match status" value="1"/>
</dbReference>
<dbReference type="PANTHER" id="PTHR13140">
    <property type="entry name" value="MYOSIN"/>
    <property type="match status" value="1"/>
</dbReference>
<dbReference type="SMART" id="SM00242">
    <property type="entry name" value="MYSc"/>
    <property type="match status" value="1"/>
</dbReference>
<keyword evidence="5 6" id="KW-0009">Actin-binding</keyword>
<dbReference type="GO" id="GO:0007015">
    <property type="term" value="P:actin filament organization"/>
    <property type="evidence" value="ECO:0007669"/>
    <property type="project" value="TreeGrafter"/>
</dbReference>
<feature type="region of interest" description="Disordered" evidence="7">
    <location>
        <begin position="1"/>
        <end position="25"/>
    </location>
</feature>
<dbReference type="AlphaFoldDB" id="U6KPS5"/>
<evidence type="ECO:0000256" key="6">
    <source>
        <dbReference type="PROSITE-ProRule" id="PRU00782"/>
    </source>
</evidence>
<keyword evidence="10" id="KW-1185">Reference proteome</keyword>
<dbReference type="Gene3D" id="1.10.10.820">
    <property type="match status" value="1"/>
</dbReference>
<keyword evidence="2 6" id="KW-0067">ATP-binding</keyword>
<dbReference type="Gene3D" id="1.20.58.530">
    <property type="match status" value="1"/>
</dbReference>
<evidence type="ECO:0000313" key="10">
    <source>
        <dbReference type="Proteomes" id="UP000030747"/>
    </source>
</evidence>
<dbReference type="Pfam" id="PF00612">
    <property type="entry name" value="IQ"/>
    <property type="match status" value="4"/>
</dbReference>
<protein>
    <submittedName>
        <fullName evidence="9">Myosin, putative</fullName>
    </submittedName>
</protein>
<dbReference type="FunFam" id="1.10.10.820:FF:000001">
    <property type="entry name" value="Myosin heavy chain"/>
    <property type="match status" value="1"/>
</dbReference>